<protein>
    <submittedName>
        <fullName evidence="2">ABC transporter permease</fullName>
    </submittedName>
</protein>
<feature type="transmembrane region" description="Helical" evidence="1">
    <location>
        <begin position="256"/>
        <end position="280"/>
    </location>
</feature>
<evidence type="ECO:0000256" key="1">
    <source>
        <dbReference type="SAM" id="Phobius"/>
    </source>
</evidence>
<sequence length="281" mass="33769">MFSLKRFYRLLNMDFIYNKRLYLYCFVSIFGVMNLMHLFLRFYYDFSLIDIPVIDGIMFLFFTSSYIVSIYMMFEHYKSIHDSLTSVFYLSLPVSTLERYFFVLFKFLFSLPLFLILCYYLSLNFTVLLDSIFLKENMTDYFSVGLLFKFFKMTYINYLMAFPIFLISRLLFKSYPFLKAVIISVLFYILLEAFFSFVIFFTDNNLFKVIYNFSVKDKGHYLFLFHASSMCFSFLLYFFAYFVLRNLGNLNSRTNLVILLGLISFFSVLFFLLVVSLALLY</sequence>
<organism evidence="2 3">
    <name type="scientific">Borrelia turcica IST7</name>
    <dbReference type="NCBI Taxonomy" id="1104446"/>
    <lineage>
        <taxon>Bacteria</taxon>
        <taxon>Pseudomonadati</taxon>
        <taxon>Spirochaetota</taxon>
        <taxon>Spirochaetia</taxon>
        <taxon>Spirochaetales</taxon>
        <taxon>Borreliaceae</taxon>
        <taxon>Borrelia</taxon>
    </lineage>
</organism>
<proteinExistence type="predicted"/>
<dbReference type="KEGG" id="btur:DB313_03010"/>
<accession>A0A386PMW8</accession>
<feature type="transmembrane region" description="Helical" evidence="1">
    <location>
        <begin position="221"/>
        <end position="244"/>
    </location>
</feature>
<feature type="transmembrane region" description="Helical" evidence="1">
    <location>
        <begin position="21"/>
        <end position="44"/>
    </location>
</feature>
<keyword evidence="1" id="KW-0472">Membrane</keyword>
<feature type="transmembrane region" description="Helical" evidence="1">
    <location>
        <begin position="142"/>
        <end position="168"/>
    </location>
</feature>
<dbReference type="EMBL" id="CP028884">
    <property type="protein sequence ID" value="AYE36435.1"/>
    <property type="molecule type" value="Genomic_DNA"/>
</dbReference>
<feature type="transmembrane region" description="Helical" evidence="1">
    <location>
        <begin position="100"/>
        <end position="122"/>
    </location>
</feature>
<dbReference type="RefSeq" id="WP_120104357.1">
    <property type="nucleotide sequence ID" value="NZ_CP028884.1"/>
</dbReference>
<keyword evidence="1" id="KW-1133">Transmembrane helix</keyword>
<dbReference type="AlphaFoldDB" id="A0A386PMW8"/>
<evidence type="ECO:0000313" key="2">
    <source>
        <dbReference type="EMBL" id="AYE36435.1"/>
    </source>
</evidence>
<feature type="transmembrane region" description="Helical" evidence="1">
    <location>
        <begin position="56"/>
        <end position="74"/>
    </location>
</feature>
<name>A0A386PMW8_9SPIR</name>
<evidence type="ECO:0000313" key="3">
    <source>
        <dbReference type="Proteomes" id="UP000275571"/>
    </source>
</evidence>
<gene>
    <name evidence="2" type="ORF">DB313_03010</name>
</gene>
<keyword evidence="3" id="KW-1185">Reference proteome</keyword>
<reference evidence="2 3" key="1">
    <citation type="journal article" date="2018" name="Infect. Genet. Evol.">
        <title>Genome-wide analysis of Borrelia turcica and 'Candidatus Borrelia tachyglossi' shows relapsing fever-like genomes with unique genomic links to Lyme disease Borrelia.</title>
        <authorList>
            <person name="Gofton A.W."/>
            <person name="Margos G."/>
            <person name="Fingerle V."/>
            <person name="Hepner S."/>
            <person name="Loh S.M."/>
            <person name="Ryan U."/>
            <person name="Irwin P."/>
            <person name="Oskam C.L."/>
        </authorList>
    </citation>
    <scope>NUCLEOTIDE SEQUENCE [LARGE SCALE GENOMIC DNA]</scope>
    <source>
        <strain evidence="2 3">IST7</strain>
    </source>
</reference>
<dbReference type="Proteomes" id="UP000275571">
    <property type="component" value="Chromosome"/>
</dbReference>
<dbReference type="OrthoDB" id="350759at2"/>
<feature type="transmembrane region" description="Helical" evidence="1">
    <location>
        <begin position="180"/>
        <end position="201"/>
    </location>
</feature>
<keyword evidence="1" id="KW-0812">Transmembrane</keyword>